<dbReference type="KEGG" id="bmu:Bmul_5212"/>
<keyword evidence="3" id="KW-1185">Reference proteome</keyword>
<evidence type="ECO:0000259" key="1">
    <source>
        <dbReference type="Pfam" id="PF16967"/>
    </source>
</evidence>
<name>A0A0H3KJF7_BURM1</name>
<sequence>MSAFQAPFQLNKLWLSAFLFIYSHSYAEVKVSYGVPEGFSAAEMDDSANYVATFKGRTLPGFIRYSATAASLEFDAEKYAANGISPDEVDTIRSVVSQLDYKRCRNGCDVEIAGYYVTIDKMKRSISIRDTREDYFVPETAFGLVNDQSVDVRAATDSYRAFNLNGTTWVGLPSQSFGYLSWYVNHTETRGNTIGTQGVSSYYVQKNFAGTYVRAGKQNSIDYASGAVSTLLSPGFDQFVTVGSQRNLQVNRSVGSLILYATAEGNYEFYRGGRLILKRPAALGRNEISFADLPGGYYPVEVRLVDRSGHVVSQEVREINNVNFGRAAGNAWRFTVGKEMREQGGFLMEAAMSRNFRQFYMNASTLAGHGGDWAAEINVTRPTMLADIDLSPTLGVLGGERGAGGYMTLAAAHEVLGNVMVSRYLNNDVSRFYRGTSSTSVSYSRNIRRATASYNYQRSPFNETQQAEVRWNYRPNGLWATFALGVQKGSFVRGSGSGDYGVYFNMTMQLDRTQASFNAAHSGGQTQLSGDYRKDFRDGFGTTTLGVTGSRVGSDYGMNVYGSRSGTRGDASLNVGYNGDAANLDFNYRGMFAASPEGIAFGRYGGSGSAMLLRTPNIDGMNYGFNVEGNPVGGNSTYAVPLNAYSDVPFARVLSNSSKLDMNIEVPANILRAHPGQVYAASAKVDINMIYSGFLTDQDGKPISGKIAETGDTVYRNGLFSIVSKRMLSDLTVAGDGYQYTCSLKDASGSYYRCSAGVAQ</sequence>
<dbReference type="InterPro" id="IPR032636">
    <property type="entry name" value="Pilus_assem_E-set-like_dom"/>
</dbReference>
<organism evidence="2 3">
    <name type="scientific">Burkholderia multivorans (strain ATCC 17616 / 249)</name>
    <dbReference type="NCBI Taxonomy" id="395019"/>
    <lineage>
        <taxon>Bacteria</taxon>
        <taxon>Pseudomonadati</taxon>
        <taxon>Pseudomonadota</taxon>
        <taxon>Betaproteobacteria</taxon>
        <taxon>Burkholderiales</taxon>
        <taxon>Burkholderiaceae</taxon>
        <taxon>Burkholderia</taxon>
        <taxon>Burkholderia cepacia complex</taxon>
    </lineage>
</organism>
<feature type="domain" description="Pilus assembly protein E-set like" evidence="1">
    <location>
        <begin position="259"/>
        <end position="321"/>
    </location>
</feature>
<dbReference type="KEGG" id="bmj:BMULJ_03307"/>
<proteinExistence type="predicted"/>
<evidence type="ECO:0000313" key="2">
    <source>
        <dbReference type="EMBL" id="BAG45181.1"/>
    </source>
</evidence>
<dbReference type="eggNOG" id="COG3188">
    <property type="taxonomic scope" value="Bacteria"/>
</dbReference>
<dbReference type="HOGENOM" id="CLU_021514_0_0_4"/>
<protein>
    <recommendedName>
        <fullName evidence="1">Pilus assembly protein E-set like domain-containing protein</fullName>
    </recommendedName>
</protein>
<evidence type="ECO:0000313" key="3">
    <source>
        <dbReference type="Proteomes" id="UP000008815"/>
    </source>
</evidence>
<dbReference type="STRING" id="395019.BMULJ_03307"/>
<dbReference type="EMBL" id="AP009386">
    <property type="protein sequence ID" value="BAG45181.1"/>
    <property type="molecule type" value="Genomic_DNA"/>
</dbReference>
<dbReference type="Pfam" id="PF16967">
    <property type="entry name" value="TcfC"/>
    <property type="match status" value="1"/>
</dbReference>
<gene>
    <name evidence="2" type="ordered locus">BMULJ_03307</name>
</gene>
<dbReference type="AlphaFoldDB" id="A0A0H3KJF7"/>
<reference evidence="2 3" key="1">
    <citation type="submission" date="2007-04" db="EMBL/GenBank/DDBJ databases">
        <title>Complete genome sequence of Burkholderia multivorans ATCC 17616.</title>
        <authorList>
            <person name="Ohtsubo Y."/>
            <person name="Yamashita A."/>
            <person name="Kurokawa K."/>
            <person name="Takami H."/>
            <person name="Yuhara S."/>
            <person name="Nishiyama E."/>
            <person name="Endo R."/>
            <person name="Miyazaki R."/>
            <person name="Ono A."/>
            <person name="Yano K."/>
            <person name="Ito M."/>
            <person name="Sota M."/>
            <person name="Yuji N."/>
            <person name="Hattori M."/>
            <person name="Tsuda M."/>
        </authorList>
    </citation>
    <scope>NUCLEOTIDE SEQUENCE [LARGE SCALE GENOMIC DNA]</scope>
    <source>
        <strain evidence="3">ATCC 17616 / 249</strain>
    </source>
</reference>
<dbReference type="Proteomes" id="UP000008815">
    <property type="component" value="Chromosome 2"/>
</dbReference>
<accession>A0A0H3KJF7</accession>